<dbReference type="GO" id="GO:0003700">
    <property type="term" value="F:DNA-binding transcription factor activity"/>
    <property type="evidence" value="ECO:0007669"/>
    <property type="project" value="InterPro"/>
</dbReference>
<name>H3SKR5_9BACL</name>
<dbReference type="PANTHER" id="PTHR30126">
    <property type="entry name" value="HTH-TYPE TRANSCRIPTIONAL REGULATOR"/>
    <property type="match status" value="1"/>
</dbReference>
<dbReference type="Gene3D" id="1.10.10.10">
    <property type="entry name" value="Winged helix-like DNA-binding domain superfamily/Winged helix DNA-binding domain"/>
    <property type="match status" value="1"/>
</dbReference>
<evidence type="ECO:0000256" key="3">
    <source>
        <dbReference type="ARBA" id="ARBA00023125"/>
    </source>
</evidence>
<proteinExistence type="inferred from homology"/>
<evidence type="ECO:0000313" key="7">
    <source>
        <dbReference type="Proteomes" id="UP000003900"/>
    </source>
</evidence>
<dbReference type="PATRIC" id="fig|1131935.3.peg.4322"/>
<dbReference type="InterPro" id="IPR000847">
    <property type="entry name" value="LysR_HTH_N"/>
</dbReference>
<dbReference type="Pfam" id="PF00126">
    <property type="entry name" value="HTH_1"/>
    <property type="match status" value="1"/>
</dbReference>
<dbReference type="AlphaFoldDB" id="H3SKR5"/>
<dbReference type="InterPro" id="IPR036390">
    <property type="entry name" value="WH_DNA-bd_sf"/>
</dbReference>
<reference evidence="6 7" key="1">
    <citation type="journal article" date="2012" name="J. Bacteriol.">
        <title>Genome Sequence of the Pattern-Forming Social Bacterium Paenibacillus dendritiformis C454 Chiral Morphotype.</title>
        <authorList>
            <person name="Sirota-Madi A."/>
            <person name="Olender T."/>
            <person name="Helman Y."/>
            <person name="Brainis I."/>
            <person name="Finkelshtein A."/>
            <person name="Roth D."/>
            <person name="Hagai E."/>
            <person name="Leshkowitz D."/>
            <person name="Brodsky L."/>
            <person name="Galatenko V."/>
            <person name="Nikolaev V."/>
            <person name="Gutnick D.L."/>
            <person name="Lancet D."/>
            <person name="Ben-Jacob E."/>
        </authorList>
    </citation>
    <scope>NUCLEOTIDE SEQUENCE [LARGE SCALE GENOMIC DNA]</scope>
    <source>
        <strain evidence="6 7">C454</strain>
    </source>
</reference>
<evidence type="ECO:0000313" key="6">
    <source>
        <dbReference type="EMBL" id="EHQ60341.1"/>
    </source>
</evidence>
<keyword evidence="7" id="KW-1185">Reference proteome</keyword>
<dbReference type="PANTHER" id="PTHR30126:SF39">
    <property type="entry name" value="HTH-TYPE TRANSCRIPTIONAL REGULATOR CYSL"/>
    <property type="match status" value="1"/>
</dbReference>
<keyword evidence="2" id="KW-0805">Transcription regulation</keyword>
<keyword evidence="3" id="KW-0238">DNA-binding</keyword>
<feature type="domain" description="HTH lysR-type" evidence="5">
    <location>
        <begin position="1"/>
        <end position="58"/>
    </location>
</feature>
<keyword evidence="4" id="KW-0804">Transcription</keyword>
<dbReference type="Proteomes" id="UP000003900">
    <property type="component" value="Unassembled WGS sequence"/>
</dbReference>
<accession>H3SKR5</accession>
<dbReference type="Pfam" id="PF03466">
    <property type="entry name" value="LysR_substrate"/>
    <property type="match status" value="1"/>
</dbReference>
<gene>
    <name evidence="6" type="ORF">PDENDC454_20747</name>
</gene>
<evidence type="ECO:0000256" key="4">
    <source>
        <dbReference type="ARBA" id="ARBA00023163"/>
    </source>
</evidence>
<evidence type="ECO:0000256" key="2">
    <source>
        <dbReference type="ARBA" id="ARBA00023015"/>
    </source>
</evidence>
<protein>
    <submittedName>
        <fullName evidence="6">LysR family transcriptional regulator</fullName>
    </submittedName>
</protein>
<dbReference type="SUPFAM" id="SSF46785">
    <property type="entry name" value="Winged helix' DNA-binding domain"/>
    <property type="match status" value="1"/>
</dbReference>
<dbReference type="InterPro" id="IPR005119">
    <property type="entry name" value="LysR_subst-bd"/>
</dbReference>
<dbReference type="SUPFAM" id="SSF53850">
    <property type="entry name" value="Periplasmic binding protein-like II"/>
    <property type="match status" value="1"/>
</dbReference>
<dbReference type="GO" id="GO:0000976">
    <property type="term" value="F:transcription cis-regulatory region binding"/>
    <property type="evidence" value="ECO:0007669"/>
    <property type="project" value="TreeGrafter"/>
</dbReference>
<comment type="similarity">
    <text evidence="1">Belongs to the LysR transcriptional regulatory family.</text>
</comment>
<dbReference type="InterPro" id="IPR036388">
    <property type="entry name" value="WH-like_DNA-bd_sf"/>
</dbReference>
<dbReference type="OrthoDB" id="9785745at2"/>
<sequence length="306" mass="34645">MNIMKLQIVALLAKYQKITAVAEILGVKQPTVTFHLKSLEDEFGMPLFESRSGKLVLTEAGEALYHYARRIHALMEETYHVMGEFTEGGRGTVRIGASHVPGAYLLPDVLNAFATQYPDVTVHLEIQTAPAIEERLRQHELDIGIISSQPFEADDLHQQVWLEDELVLVVPPGHTLAQEGAPTAERIGTEPFIFHDTQSATRRIMLEWADAHRIKLTSRLHMNSIEAIKRAVIHGQGVTLLSERAVSQEAASGTLIAIRLPDRKLKRYIYRCHHKERWMSPPVKAMWDMLQQYEGRNRLCGDFAIK</sequence>
<dbReference type="PROSITE" id="PS50931">
    <property type="entry name" value="HTH_LYSR"/>
    <property type="match status" value="1"/>
</dbReference>
<organism evidence="6 7">
    <name type="scientific">Paenibacillus dendritiformis C454</name>
    <dbReference type="NCBI Taxonomy" id="1131935"/>
    <lineage>
        <taxon>Bacteria</taxon>
        <taxon>Bacillati</taxon>
        <taxon>Bacillota</taxon>
        <taxon>Bacilli</taxon>
        <taxon>Bacillales</taxon>
        <taxon>Paenibacillaceae</taxon>
        <taxon>Paenibacillus</taxon>
    </lineage>
</organism>
<dbReference type="STRING" id="1131935.PDENDC454_20747"/>
<evidence type="ECO:0000256" key="1">
    <source>
        <dbReference type="ARBA" id="ARBA00009437"/>
    </source>
</evidence>
<dbReference type="Gene3D" id="3.40.190.290">
    <property type="match status" value="1"/>
</dbReference>
<comment type="caution">
    <text evidence="6">The sequence shown here is derived from an EMBL/GenBank/DDBJ whole genome shotgun (WGS) entry which is preliminary data.</text>
</comment>
<dbReference type="EMBL" id="AHKH01000074">
    <property type="protein sequence ID" value="EHQ60341.1"/>
    <property type="molecule type" value="Genomic_DNA"/>
</dbReference>
<evidence type="ECO:0000259" key="5">
    <source>
        <dbReference type="PROSITE" id="PS50931"/>
    </source>
</evidence>